<sequence length="238" mass="26988">MDIIFSKSLLESHPQGANDMLDLLSMQCSQDLLRITRGPDILAGLKTTTWRKSDDAVEHQRPDLEPSRVAALWVTCEEVLAGNMMIDSVLQRLETRHGPLDRKLILFIGLQATGDKIRLSSVTSSLMVHERAIVKHCETVQDGLQAVYRWSVAMNPYCLVLRESHLSNRKAECYLLYLLLQSSFSTSVPESKRIVKEYPTLDSMREAARAKQRGETLQDGIPDELWTRLAHMVGRVTR</sequence>
<evidence type="ECO:0000313" key="2">
    <source>
        <dbReference type="Proteomes" id="UP001465976"/>
    </source>
</evidence>
<protein>
    <submittedName>
        <fullName evidence="1">Uncharacterized protein</fullName>
    </submittedName>
</protein>
<name>A0ABR3F5Y4_9AGAR</name>
<comment type="caution">
    <text evidence="1">The sequence shown here is derived from an EMBL/GenBank/DDBJ whole genome shotgun (WGS) entry which is preliminary data.</text>
</comment>
<organism evidence="1 2">
    <name type="scientific">Marasmius crinis-equi</name>
    <dbReference type="NCBI Taxonomy" id="585013"/>
    <lineage>
        <taxon>Eukaryota</taxon>
        <taxon>Fungi</taxon>
        <taxon>Dikarya</taxon>
        <taxon>Basidiomycota</taxon>
        <taxon>Agaricomycotina</taxon>
        <taxon>Agaricomycetes</taxon>
        <taxon>Agaricomycetidae</taxon>
        <taxon>Agaricales</taxon>
        <taxon>Marasmiineae</taxon>
        <taxon>Marasmiaceae</taxon>
        <taxon>Marasmius</taxon>
    </lineage>
</organism>
<proteinExistence type="predicted"/>
<dbReference type="Proteomes" id="UP001465976">
    <property type="component" value="Unassembled WGS sequence"/>
</dbReference>
<keyword evidence="2" id="KW-1185">Reference proteome</keyword>
<evidence type="ECO:0000313" key="1">
    <source>
        <dbReference type="EMBL" id="KAL0570631.1"/>
    </source>
</evidence>
<gene>
    <name evidence="1" type="ORF">V5O48_011329</name>
</gene>
<accession>A0ABR3F5Y4</accession>
<reference evidence="1 2" key="1">
    <citation type="submission" date="2024-02" db="EMBL/GenBank/DDBJ databases">
        <title>A draft genome for the cacao thread blight pathogen Marasmius crinis-equi.</title>
        <authorList>
            <person name="Cohen S.P."/>
            <person name="Baruah I.K."/>
            <person name="Amoako-Attah I."/>
            <person name="Bukari Y."/>
            <person name="Meinhardt L.W."/>
            <person name="Bailey B.A."/>
        </authorList>
    </citation>
    <scope>NUCLEOTIDE SEQUENCE [LARGE SCALE GENOMIC DNA]</scope>
    <source>
        <strain evidence="1 2">GH-76</strain>
    </source>
</reference>
<dbReference type="EMBL" id="JBAHYK010000898">
    <property type="protein sequence ID" value="KAL0570631.1"/>
    <property type="molecule type" value="Genomic_DNA"/>
</dbReference>